<geneLocation type="plasmid" evidence="1">
    <name>p1</name>
</geneLocation>
<keyword evidence="1" id="KW-0614">Plasmid</keyword>
<dbReference type="AlphaFoldDB" id="A0A4D8R985"/>
<sequence length="75" mass="8067">MAAKRPGEGRARIKPPLLGGTLTLPTLRTGPFPLPGRERAINAAVLWRLPCATTDGPRRLRLADGTEFAVDIQHG</sequence>
<dbReference type="EMBL" id="CP032346">
    <property type="protein sequence ID" value="QCO17283.1"/>
    <property type="molecule type" value="Genomic_DNA"/>
</dbReference>
<gene>
    <name evidence="1" type="ORF">D3869_18685</name>
</gene>
<evidence type="ECO:0000313" key="2">
    <source>
        <dbReference type="Proteomes" id="UP000298693"/>
    </source>
</evidence>
<protein>
    <submittedName>
        <fullName evidence="1">Uncharacterized protein</fullName>
    </submittedName>
</protein>
<reference evidence="1 2" key="1">
    <citation type="submission" date="2018-09" db="EMBL/GenBank/DDBJ databases">
        <title>Whole genome based analysis of evolution and adaptive divergence in Indian and Brazilian strains of Azospirillum brasilense.</title>
        <authorList>
            <person name="Singh C."/>
            <person name="Tripathi A.K."/>
        </authorList>
    </citation>
    <scope>NUCLEOTIDE SEQUENCE [LARGE SCALE GENOMIC DNA]</scope>
    <source>
        <strain evidence="1 2">MTCC4039</strain>
        <plasmid evidence="1 2">p1</plasmid>
    </source>
</reference>
<proteinExistence type="predicted"/>
<organism evidence="1 2">
    <name type="scientific">Azospirillum brasilense</name>
    <dbReference type="NCBI Taxonomy" id="192"/>
    <lineage>
        <taxon>Bacteria</taxon>
        <taxon>Pseudomonadati</taxon>
        <taxon>Pseudomonadota</taxon>
        <taxon>Alphaproteobacteria</taxon>
        <taxon>Rhodospirillales</taxon>
        <taxon>Azospirillaceae</taxon>
        <taxon>Azospirillum</taxon>
    </lineage>
</organism>
<accession>A0A4D8R985</accession>
<name>A0A4D8R985_AZOBR</name>
<dbReference type="Proteomes" id="UP000298693">
    <property type="component" value="Plasmid p1"/>
</dbReference>
<evidence type="ECO:0000313" key="1">
    <source>
        <dbReference type="EMBL" id="QCO17283.1"/>
    </source>
</evidence>